<dbReference type="Proteomes" id="UP000717534">
    <property type="component" value="Unassembled WGS sequence"/>
</dbReference>
<feature type="domain" description="OmpR/PhoB-type" evidence="9">
    <location>
        <begin position="136"/>
        <end position="232"/>
    </location>
</feature>
<dbReference type="PANTHER" id="PTHR48111">
    <property type="entry name" value="REGULATOR OF RPOS"/>
    <property type="match status" value="1"/>
</dbReference>
<evidence type="ECO:0000313" key="10">
    <source>
        <dbReference type="EMBL" id="MBN4068221.1"/>
    </source>
</evidence>
<dbReference type="CDD" id="cd17574">
    <property type="entry name" value="REC_OmpR"/>
    <property type="match status" value="1"/>
</dbReference>
<feature type="DNA-binding region" description="OmpR/PhoB-type" evidence="7">
    <location>
        <begin position="136"/>
        <end position="232"/>
    </location>
</feature>
<dbReference type="PANTHER" id="PTHR48111:SF21">
    <property type="entry name" value="DNA-BINDING DUAL MASTER TRANSCRIPTIONAL REGULATOR RPAA"/>
    <property type="match status" value="1"/>
</dbReference>
<dbReference type="InterPro" id="IPR001789">
    <property type="entry name" value="Sig_transdc_resp-reg_receiver"/>
</dbReference>
<dbReference type="Gene3D" id="3.40.50.2300">
    <property type="match status" value="1"/>
</dbReference>
<evidence type="ECO:0000256" key="1">
    <source>
        <dbReference type="ARBA" id="ARBA00022553"/>
    </source>
</evidence>
<dbReference type="SMART" id="SM00448">
    <property type="entry name" value="REC"/>
    <property type="match status" value="1"/>
</dbReference>
<organism evidence="10 11">
    <name type="scientific">Desulfotalea psychrophila</name>
    <dbReference type="NCBI Taxonomy" id="84980"/>
    <lineage>
        <taxon>Bacteria</taxon>
        <taxon>Pseudomonadati</taxon>
        <taxon>Thermodesulfobacteriota</taxon>
        <taxon>Desulfobulbia</taxon>
        <taxon>Desulfobulbales</taxon>
        <taxon>Desulfocapsaceae</taxon>
        <taxon>Desulfotalea</taxon>
    </lineage>
</organism>
<dbReference type="PROSITE" id="PS51755">
    <property type="entry name" value="OMPR_PHOB"/>
    <property type="match status" value="1"/>
</dbReference>
<dbReference type="EMBL" id="JAFITO010000007">
    <property type="protein sequence ID" value="MBN4068221.1"/>
    <property type="molecule type" value="Genomic_DNA"/>
</dbReference>
<keyword evidence="3" id="KW-0805">Transcription regulation</keyword>
<evidence type="ECO:0000256" key="5">
    <source>
        <dbReference type="ARBA" id="ARBA00023163"/>
    </source>
</evidence>
<keyword evidence="2" id="KW-0902">Two-component regulatory system</keyword>
<reference evidence="10 11" key="1">
    <citation type="submission" date="2021-02" db="EMBL/GenBank/DDBJ databases">
        <title>Activity-based single-cell genomes from oceanic crustal fluid captures similar information to metagenomic and metatranscriptomic surveys with orders of magnitude less sampling.</title>
        <authorList>
            <person name="D'Angelo T.S."/>
            <person name="Orcutt B.N."/>
        </authorList>
    </citation>
    <scope>NUCLEOTIDE SEQUENCE [LARGE SCALE GENOMIC DNA]</scope>
    <source>
        <strain evidence="10">AH-315-G02</strain>
    </source>
</reference>
<proteinExistence type="predicted"/>
<sequence>MAYTIALVEDDKTLRNNYAQALIRDGYRVNSYSSRPEASSAFAWKLPDLAILDVMLHDEMEGGFDLCRELRNLSPTLPIIFLTARNSDLDRVSGLRLGAWDYLTKDTTTLDFLPVRISALFKMLEAISGSVQQKAETIINHDSLQIDEERKQVQWKEKLVSLTLTEFWILSALACRPGHVKSHDQLMAAANVVVTNNAIAAHVRRIREKFRETDPDFDAIRAEYGMGYRWLEK</sequence>
<keyword evidence="1 6" id="KW-0597">Phosphoprotein</keyword>
<gene>
    <name evidence="10" type="ORF">JYU06_01670</name>
</gene>
<accession>A0ABS3ATY9</accession>
<dbReference type="PROSITE" id="PS50110">
    <property type="entry name" value="RESPONSE_REGULATORY"/>
    <property type="match status" value="1"/>
</dbReference>
<dbReference type="InterPro" id="IPR036388">
    <property type="entry name" value="WH-like_DNA-bd_sf"/>
</dbReference>
<dbReference type="SUPFAM" id="SSF52172">
    <property type="entry name" value="CheY-like"/>
    <property type="match status" value="1"/>
</dbReference>
<evidence type="ECO:0000256" key="7">
    <source>
        <dbReference type="PROSITE-ProRule" id="PRU01091"/>
    </source>
</evidence>
<dbReference type="Pfam" id="PF00072">
    <property type="entry name" value="Response_reg"/>
    <property type="match status" value="1"/>
</dbReference>
<dbReference type="Gene3D" id="1.10.10.10">
    <property type="entry name" value="Winged helix-like DNA-binding domain superfamily/Winged helix DNA-binding domain"/>
    <property type="match status" value="1"/>
</dbReference>
<evidence type="ECO:0000256" key="2">
    <source>
        <dbReference type="ARBA" id="ARBA00023012"/>
    </source>
</evidence>
<dbReference type="Pfam" id="PF00486">
    <property type="entry name" value="Trans_reg_C"/>
    <property type="match status" value="1"/>
</dbReference>
<evidence type="ECO:0000259" key="9">
    <source>
        <dbReference type="PROSITE" id="PS51755"/>
    </source>
</evidence>
<feature type="modified residue" description="4-aspartylphosphate" evidence="6">
    <location>
        <position position="53"/>
    </location>
</feature>
<evidence type="ECO:0000256" key="4">
    <source>
        <dbReference type="ARBA" id="ARBA00023125"/>
    </source>
</evidence>
<protein>
    <submittedName>
        <fullName evidence="10">Response regulator</fullName>
    </submittedName>
</protein>
<keyword evidence="5" id="KW-0804">Transcription</keyword>
<dbReference type="CDD" id="cd00383">
    <property type="entry name" value="trans_reg_C"/>
    <property type="match status" value="1"/>
</dbReference>
<dbReference type="SMART" id="SM00862">
    <property type="entry name" value="Trans_reg_C"/>
    <property type="match status" value="1"/>
</dbReference>
<evidence type="ECO:0000256" key="3">
    <source>
        <dbReference type="ARBA" id="ARBA00023015"/>
    </source>
</evidence>
<evidence type="ECO:0000313" key="11">
    <source>
        <dbReference type="Proteomes" id="UP000717534"/>
    </source>
</evidence>
<evidence type="ECO:0000259" key="8">
    <source>
        <dbReference type="PROSITE" id="PS50110"/>
    </source>
</evidence>
<dbReference type="InterPro" id="IPR011006">
    <property type="entry name" value="CheY-like_superfamily"/>
</dbReference>
<dbReference type="InterPro" id="IPR039420">
    <property type="entry name" value="WalR-like"/>
</dbReference>
<feature type="domain" description="Response regulatory" evidence="8">
    <location>
        <begin position="4"/>
        <end position="120"/>
    </location>
</feature>
<comment type="caution">
    <text evidence="10">The sequence shown here is derived from an EMBL/GenBank/DDBJ whole genome shotgun (WGS) entry which is preliminary data.</text>
</comment>
<keyword evidence="4 7" id="KW-0238">DNA-binding</keyword>
<dbReference type="InterPro" id="IPR001867">
    <property type="entry name" value="OmpR/PhoB-type_DNA-bd"/>
</dbReference>
<name>A0ABS3ATY9_9BACT</name>
<keyword evidence="11" id="KW-1185">Reference proteome</keyword>
<evidence type="ECO:0000256" key="6">
    <source>
        <dbReference type="PROSITE-ProRule" id="PRU00169"/>
    </source>
</evidence>